<sequence length="432" mass="48675">MSTSCQTAVRLIAALVMIVFSRGQSGVCAVSLSRKLKAASELLTPARNSFQQAEVYLDGLFADYEAAKARLGATNFKKSNVLVVYMFYERAEVIRSTLTSLLMSQGLENFDLMMSQDGLGVAGTPYVLDVEIQESFNALYIHHEFNLCTGLHHYFVKKFGFDVMGYDYLLVVEEDNLLHYQALKLLKDALDLSLEDKEIGLVSITDMDNSLLVDDARYNAAVLRADVDAGHLWIFGIHRSRYNAVSQLLTDYFNTIKGHDYKNAHVPPLRDSIRALHAKEGFPKDMPLSQDSFLVHSLFKQGYTKRFVSMVRLALPMGWLGLHIKQDKDHFYTTYGQGMFEGVIVEEPFAIAKNPYQLASLKADAAKRLDVIYRQYLGRGVEPAVSESVVLRLVLGRMNAVELVRDIVNSAEHRRRMKEAVAKRQVLPRSKG</sequence>
<dbReference type="OrthoDB" id="529640at2759"/>
<keyword evidence="1" id="KW-0732">Signal</keyword>
<reference evidence="2 3" key="1">
    <citation type="journal article" date="2010" name="Science">
        <title>Genomic analysis of organismal complexity in the multicellular green alga Volvox carteri.</title>
        <authorList>
            <person name="Prochnik S.E."/>
            <person name="Umen J."/>
            <person name="Nedelcu A.M."/>
            <person name="Hallmann A."/>
            <person name="Miller S.M."/>
            <person name="Nishii I."/>
            <person name="Ferris P."/>
            <person name="Kuo A."/>
            <person name="Mitros T."/>
            <person name="Fritz-Laylin L.K."/>
            <person name="Hellsten U."/>
            <person name="Chapman J."/>
            <person name="Simakov O."/>
            <person name="Rensing S.A."/>
            <person name="Terry A."/>
            <person name="Pangilinan J."/>
            <person name="Kapitonov V."/>
            <person name="Jurka J."/>
            <person name="Salamov A."/>
            <person name="Shapiro H."/>
            <person name="Schmutz J."/>
            <person name="Grimwood J."/>
            <person name="Lindquist E."/>
            <person name="Lucas S."/>
            <person name="Grigoriev I.V."/>
            <person name="Schmitt R."/>
            <person name="Kirk D."/>
            <person name="Rokhsar D.S."/>
        </authorList>
    </citation>
    <scope>NUCLEOTIDE SEQUENCE [LARGE SCALE GENOMIC DNA]</scope>
    <source>
        <strain evidence="3">f. Nagariensis / Eve</strain>
    </source>
</reference>
<keyword evidence="3" id="KW-1185">Reference proteome</keyword>
<accession>D8TZS5</accession>
<protein>
    <submittedName>
        <fullName evidence="2">Uncharacterized protein</fullName>
    </submittedName>
</protein>
<dbReference type="SUPFAM" id="SSF53448">
    <property type="entry name" value="Nucleotide-diphospho-sugar transferases"/>
    <property type="match status" value="1"/>
</dbReference>
<evidence type="ECO:0000313" key="2">
    <source>
        <dbReference type="EMBL" id="EFJ46975.1"/>
    </source>
</evidence>
<evidence type="ECO:0000256" key="1">
    <source>
        <dbReference type="SAM" id="SignalP"/>
    </source>
</evidence>
<dbReference type="InterPro" id="IPR029044">
    <property type="entry name" value="Nucleotide-diphossugar_trans"/>
</dbReference>
<dbReference type="Proteomes" id="UP000001058">
    <property type="component" value="Unassembled WGS sequence"/>
</dbReference>
<feature type="chain" id="PRO_5003124049" evidence="1">
    <location>
        <begin position="24"/>
        <end position="432"/>
    </location>
</feature>
<dbReference type="GeneID" id="9616045"/>
<dbReference type="InParanoid" id="D8TZS5"/>
<evidence type="ECO:0000313" key="3">
    <source>
        <dbReference type="Proteomes" id="UP000001058"/>
    </source>
</evidence>
<dbReference type="RefSeq" id="XP_002951870.1">
    <property type="nucleotide sequence ID" value="XM_002951824.1"/>
</dbReference>
<organism evidence="3">
    <name type="scientific">Volvox carteri f. nagariensis</name>
    <dbReference type="NCBI Taxonomy" id="3068"/>
    <lineage>
        <taxon>Eukaryota</taxon>
        <taxon>Viridiplantae</taxon>
        <taxon>Chlorophyta</taxon>
        <taxon>core chlorophytes</taxon>
        <taxon>Chlorophyceae</taxon>
        <taxon>CS clade</taxon>
        <taxon>Chlamydomonadales</taxon>
        <taxon>Volvocaceae</taxon>
        <taxon>Volvox</taxon>
    </lineage>
</organism>
<feature type="signal peptide" evidence="1">
    <location>
        <begin position="1"/>
        <end position="23"/>
    </location>
</feature>
<dbReference type="Gene3D" id="3.90.550.10">
    <property type="entry name" value="Spore Coat Polysaccharide Biosynthesis Protein SpsA, Chain A"/>
    <property type="match status" value="1"/>
</dbReference>
<dbReference type="EMBL" id="GL378347">
    <property type="protein sequence ID" value="EFJ46975.1"/>
    <property type="molecule type" value="Genomic_DNA"/>
</dbReference>
<dbReference type="AlphaFoldDB" id="D8TZS5"/>
<dbReference type="KEGG" id="vcn:VOLCADRAFT_92484"/>
<proteinExistence type="predicted"/>
<gene>
    <name evidence="2" type="ORF">VOLCADRAFT_92484</name>
</gene>
<name>D8TZS5_VOLCA</name>